<dbReference type="AlphaFoldDB" id="A0A1E8CN94"/>
<dbReference type="InterPro" id="IPR023631">
    <property type="entry name" value="Amidase_dom"/>
</dbReference>
<dbReference type="PROSITE" id="PS00571">
    <property type="entry name" value="AMIDASES"/>
    <property type="match status" value="1"/>
</dbReference>
<comment type="caution">
    <text evidence="3">The sequence shown here is derived from an EMBL/GenBank/DDBJ whole genome shotgun (WGS) entry which is preliminary data.</text>
</comment>
<dbReference type="InterPro" id="IPR020556">
    <property type="entry name" value="Amidase_CS"/>
</dbReference>
<dbReference type="Gene3D" id="3.90.1300.10">
    <property type="entry name" value="Amidase signature (AS) domain"/>
    <property type="match status" value="1"/>
</dbReference>
<organism evidence="3 4">
    <name type="scientific">Pseudohongiella acticola</name>
    <dbReference type="NCBI Taxonomy" id="1524254"/>
    <lineage>
        <taxon>Bacteria</taxon>
        <taxon>Pseudomonadati</taxon>
        <taxon>Pseudomonadota</taxon>
        <taxon>Gammaproteobacteria</taxon>
        <taxon>Pseudomonadales</taxon>
        <taxon>Pseudohongiellaceae</taxon>
        <taxon>Pseudohongiella</taxon>
    </lineage>
</organism>
<feature type="domain" description="Amidase" evidence="2">
    <location>
        <begin position="27"/>
        <end position="463"/>
    </location>
</feature>
<proteinExistence type="inferred from homology"/>
<dbReference type="EMBL" id="MASR01000001">
    <property type="protein sequence ID" value="OFE13873.1"/>
    <property type="molecule type" value="Genomic_DNA"/>
</dbReference>
<keyword evidence="4" id="KW-1185">Reference proteome</keyword>
<protein>
    <recommendedName>
        <fullName evidence="2">Amidase domain-containing protein</fullName>
    </recommendedName>
</protein>
<name>A0A1E8CN94_9GAMM</name>
<dbReference type="PANTHER" id="PTHR11895">
    <property type="entry name" value="TRANSAMIDASE"/>
    <property type="match status" value="1"/>
</dbReference>
<dbReference type="Pfam" id="PF01425">
    <property type="entry name" value="Amidase"/>
    <property type="match status" value="1"/>
</dbReference>
<evidence type="ECO:0000313" key="3">
    <source>
        <dbReference type="EMBL" id="OFE13873.1"/>
    </source>
</evidence>
<gene>
    <name evidence="3" type="ORF">PHACT_02125</name>
</gene>
<dbReference type="Proteomes" id="UP000175669">
    <property type="component" value="Unassembled WGS sequence"/>
</dbReference>
<evidence type="ECO:0000256" key="1">
    <source>
        <dbReference type="ARBA" id="ARBA00009199"/>
    </source>
</evidence>
<dbReference type="STRING" id="1524254.PHACT_02125"/>
<accession>A0A1E8CN94</accession>
<reference evidence="4" key="1">
    <citation type="submission" date="2016-07" db="EMBL/GenBank/DDBJ databases">
        <authorList>
            <person name="Florea S."/>
            <person name="Webb J.S."/>
            <person name="Jaromczyk J."/>
            <person name="Schardl C.L."/>
        </authorList>
    </citation>
    <scope>NUCLEOTIDE SEQUENCE [LARGE SCALE GENOMIC DNA]</scope>
    <source>
        <strain evidence="4">KCTC 42131</strain>
    </source>
</reference>
<dbReference type="InterPro" id="IPR036928">
    <property type="entry name" value="AS_sf"/>
</dbReference>
<dbReference type="InterPro" id="IPR000120">
    <property type="entry name" value="Amidase"/>
</dbReference>
<evidence type="ECO:0000259" key="2">
    <source>
        <dbReference type="Pfam" id="PF01425"/>
    </source>
</evidence>
<dbReference type="PANTHER" id="PTHR11895:SF7">
    <property type="entry name" value="GLUTAMYL-TRNA(GLN) AMIDOTRANSFERASE SUBUNIT A, MITOCHONDRIAL"/>
    <property type="match status" value="1"/>
</dbReference>
<dbReference type="SUPFAM" id="SSF75304">
    <property type="entry name" value="Amidase signature (AS) enzymes"/>
    <property type="match status" value="1"/>
</dbReference>
<comment type="similarity">
    <text evidence="1">Belongs to the amidase family.</text>
</comment>
<sequence>MTIDEYTQLDAVAMADLRQSGEVSAGELLECALLQTDRLNPQLNAIVHQDRDSARERAQKLDQSASADDSSKVAGQLAGVPFLIKEVNAVAGWPHTRSTALYRDHIASQDSAIVQRYREAGLVAFGSTNTPELCLTISTEFSLFGSSRNPHNLNHSSGGSSGGAAAAVAAGIVPVADGSDGGGSIRIPAACCGLVGLKPSRGLSVVEPDFGSAWSGMSVGHVLSRSVRDSAAFLDLLRLQQPGLFPLPAYGESYFQTCNHDLPRLRIAVQRQHPGGLDVHADCQHAVDLAASQCESAGHELVDAAPPVNYASVSKAMSTLINVHIGQIISAGLEARDTTIDNAELAESTRRMASHGINTTAASYLTALDTVKQAEREMAEFHKHHDLVLSPVLALPPAELGWLDMNAGDIREYARRYAAYSPFTALYNGTGQPSISLPLHQNASGLPIGVMFSAAWGQDHVLLQLANQLLPGIVPIAA</sequence>
<evidence type="ECO:0000313" key="4">
    <source>
        <dbReference type="Proteomes" id="UP000175669"/>
    </source>
</evidence>
<dbReference type="GO" id="GO:0003824">
    <property type="term" value="F:catalytic activity"/>
    <property type="evidence" value="ECO:0007669"/>
    <property type="project" value="InterPro"/>
</dbReference>